<organism evidence="1">
    <name type="scientific">marine sediment metagenome</name>
    <dbReference type="NCBI Taxonomy" id="412755"/>
    <lineage>
        <taxon>unclassified sequences</taxon>
        <taxon>metagenomes</taxon>
        <taxon>ecological metagenomes</taxon>
    </lineage>
</organism>
<gene>
    <name evidence="1" type="ORF">LCGC14_2947700</name>
</gene>
<protein>
    <submittedName>
        <fullName evidence="1">Uncharacterized protein</fullName>
    </submittedName>
</protein>
<feature type="non-terminal residue" evidence="1">
    <location>
        <position position="28"/>
    </location>
</feature>
<name>A0A0F8XGR1_9ZZZZ</name>
<dbReference type="AlphaFoldDB" id="A0A0F8XGR1"/>
<dbReference type="EMBL" id="LAZR01059303">
    <property type="protein sequence ID" value="KKK68078.1"/>
    <property type="molecule type" value="Genomic_DNA"/>
</dbReference>
<evidence type="ECO:0000313" key="1">
    <source>
        <dbReference type="EMBL" id="KKK68078.1"/>
    </source>
</evidence>
<accession>A0A0F8XGR1</accession>
<reference evidence="1" key="1">
    <citation type="journal article" date="2015" name="Nature">
        <title>Complex archaea that bridge the gap between prokaryotes and eukaryotes.</title>
        <authorList>
            <person name="Spang A."/>
            <person name="Saw J.H."/>
            <person name="Jorgensen S.L."/>
            <person name="Zaremba-Niedzwiedzka K."/>
            <person name="Martijn J."/>
            <person name="Lind A.E."/>
            <person name="van Eijk R."/>
            <person name="Schleper C."/>
            <person name="Guy L."/>
            <person name="Ettema T.J."/>
        </authorList>
    </citation>
    <scope>NUCLEOTIDE SEQUENCE</scope>
</reference>
<comment type="caution">
    <text evidence="1">The sequence shown here is derived from an EMBL/GenBank/DDBJ whole genome shotgun (WGS) entry which is preliminary data.</text>
</comment>
<sequence length="28" mass="3344">MITFIISMLIAFAWLGYETDWLRVRLLA</sequence>
<proteinExistence type="predicted"/>